<keyword evidence="4 6" id="KW-1133">Transmembrane helix</keyword>
<dbReference type="PANTHER" id="PTHR30250:SF11">
    <property type="entry name" value="O-ANTIGEN TRANSPORTER-RELATED"/>
    <property type="match status" value="1"/>
</dbReference>
<evidence type="ECO:0000256" key="2">
    <source>
        <dbReference type="ARBA" id="ARBA00022475"/>
    </source>
</evidence>
<feature type="transmembrane region" description="Helical" evidence="6">
    <location>
        <begin position="294"/>
        <end position="320"/>
    </location>
</feature>
<keyword evidence="2" id="KW-1003">Cell membrane</keyword>
<dbReference type="InterPro" id="IPR050833">
    <property type="entry name" value="Poly_Biosynth_Transport"/>
</dbReference>
<feature type="transmembrane region" description="Helical" evidence="6">
    <location>
        <begin position="12"/>
        <end position="33"/>
    </location>
</feature>
<dbReference type="EMBL" id="FPCH01000002">
    <property type="protein sequence ID" value="SFV33395.1"/>
    <property type="molecule type" value="Genomic_DNA"/>
</dbReference>
<feature type="transmembrane region" description="Helical" evidence="6">
    <location>
        <begin position="176"/>
        <end position="199"/>
    </location>
</feature>
<proteinExistence type="predicted"/>
<evidence type="ECO:0000256" key="1">
    <source>
        <dbReference type="ARBA" id="ARBA00004651"/>
    </source>
</evidence>
<feature type="transmembrane region" description="Helical" evidence="6">
    <location>
        <begin position="90"/>
        <end position="108"/>
    </location>
</feature>
<feature type="transmembrane region" description="Helical" evidence="6">
    <location>
        <begin position="219"/>
        <end position="240"/>
    </location>
</feature>
<feature type="transmembrane region" description="Helical" evidence="6">
    <location>
        <begin position="149"/>
        <end position="170"/>
    </location>
</feature>
<evidence type="ECO:0000256" key="3">
    <source>
        <dbReference type="ARBA" id="ARBA00022692"/>
    </source>
</evidence>
<feature type="transmembrane region" description="Helical" evidence="6">
    <location>
        <begin position="447"/>
        <end position="467"/>
    </location>
</feature>
<keyword evidence="5 6" id="KW-0472">Membrane</keyword>
<dbReference type="STRING" id="51670.SAMN04488557_1964"/>
<evidence type="ECO:0000256" key="4">
    <source>
        <dbReference type="ARBA" id="ARBA00022989"/>
    </source>
</evidence>
<feature type="transmembrane region" description="Helical" evidence="6">
    <location>
        <begin position="390"/>
        <end position="411"/>
    </location>
</feature>
<feature type="transmembrane region" description="Helical" evidence="6">
    <location>
        <begin position="45"/>
        <end position="69"/>
    </location>
</feature>
<gene>
    <name evidence="7" type="ORF">SAMN04488557_1964</name>
</gene>
<feature type="transmembrane region" description="Helical" evidence="6">
    <location>
        <begin position="114"/>
        <end position="137"/>
    </location>
</feature>
<feature type="transmembrane region" description="Helical" evidence="6">
    <location>
        <begin position="423"/>
        <end position="441"/>
    </location>
</feature>
<keyword evidence="3 6" id="KW-0812">Transmembrane</keyword>
<protein>
    <submittedName>
        <fullName evidence="7">Membrane protein involved in the export of O-antigen and teichoic acid</fullName>
    </submittedName>
</protein>
<dbReference type="GO" id="GO:0005886">
    <property type="term" value="C:plasma membrane"/>
    <property type="evidence" value="ECO:0007669"/>
    <property type="project" value="UniProtKB-SubCell"/>
</dbReference>
<evidence type="ECO:0000256" key="5">
    <source>
        <dbReference type="ARBA" id="ARBA00023136"/>
    </source>
</evidence>
<dbReference type="Pfam" id="PF01943">
    <property type="entry name" value="Polysacc_synt"/>
    <property type="match status" value="1"/>
</dbReference>
<keyword evidence="8" id="KW-1185">Reference proteome</keyword>
<evidence type="ECO:0000256" key="6">
    <source>
        <dbReference type="SAM" id="Phobius"/>
    </source>
</evidence>
<organism evidence="7 8">
    <name type="scientific">Hyphomicrobium facile</name>
    <dbReference type="NCBI Taxonomy" id="51670"/>
    <lineage>
        <taxon>Bacteria</taxon>
        <taxon>Pseudomonadati</taxon>
        <taxon>Pseudomonadota</taxon>
        <taxon>Alphaproteobacteria</taxon>
        <taxon>Hyphomicrobiales</taxon>
        <taxon>Hyphomicrobiaceae</taxon>
        <taxon>Hyphomicrobium</taxon>
    </lineage>
</organism>
<dbReference type="PANTHER" id="PTHR30250">
    <property type="entry name" value="PST FAMILY PREDICTED COLANIC ACID TRANSPORTER"/>
    <property type="match status" value="1"/>
</dbReference>
<evidence type="ECO:0000313" key="8">
    <source>
        <dbReference type="Proteomes" id="UP000199423"/>
    </source>
</evidence>
<reference evidence="8" key="1">
    <citation type="submission" date="2016-10" db="EMBL/GenBank/DDBJ databases">
        <authorList>
            <person name="Varghese N."/>
            <person name="Submissions S."/>
        </authorList>
    </citation>
    <scope>NUCLEOTIDE SEQUENCE [LARGE SCALE GENOMIC DNA]</scope>
    <source>
        <strain evidence="8">DSM 1565</strain>
    </source>
</reference>
<name>A0A1I7NFF3_9HYPH</name>
<feature type="transmembrane region" description="Helical" evidence="6">
    <location>
        <begin position="326"/>
        <end position="346"/>
    </location>
</feature>
<evidence type="ECO:0000313" key="7">
    <source>
        <dbReference type="EMBL" id="SFV33395.1"/>
    </source>
</evidence>
<dbReference type="InterPro" id="IPR002797">
    <property type="entry name" value="Polysacc_synth"/>
</dbReference>
<accession>A0A1I7NFF3</accession>
<dbReference type="Proteomes" id="UP000199423">
    <property type="component" value="Unassembled WGS sequence"/>
</dbReference>
<feature type="transmembrane region" description="Helical" evidence="6">
    <location>
        <begin position="246"/>
        <end position="267"/>
    </location>
</feature>
<comment type="subcellular location">
    <subcellularLocation>
        <location evidence="1">Cell membrane</location>
        <topology evidence="1">Multi-pass membrane protein</topology>
    </subcellularLocation>
</comment>
<feature type="transmembrane region" description="Helical" evidence="6">
    <location>
        <begin position="358"/>
        <end position="378"/>
    </location>
</feature>
<sequence length="500" mass="52918">MNLGSSNVVLRNIMHLGAAQIATTVLGILGTVATSRYLGPSDFGVLYIVVAFSGFMGTVVDWGQTYYVVREVARGRSDQPELLGTALSMRAFALVCATVIAAIIAVILGYDSRIVFLIVLGMLVGLPSTLYLAFGFVFRGTDRMDLDAVATVVGKALTLAGIFAALLLGGGVAEVIAANAIGGIGMVAVAIFFTARLGITIRPPNSAIVSELTRAGLPIFLFSVVINFQPFVEVMVLSALAQPVVVGWYGASRTIFGIVLSPALILAQASLPQLSRASLSLPEFEKMMSSMAKLLLLAAAFASSSLYVFSDHIVGIMFGYDRFQQTAVILKVSALFLPLLFLGFLMGTALTVVGRNMVIAYVTGTAILVGAILNWISIPFFQAHYGNGAIALVITAGVAEIGVLIAFAAFLPRGSVGWTIPITLLRSCGASILIAILFSTVSHIELWILAPLFAVAFPLVALVTGLMSTKDVEMALTWLRNYAGTATTTFARLKLRRSRS</sequence>
<dbReference type="AlphaFoldDB" id="A0A1I7NFF3"/>